<sequence>MRRKPKIRLKREVYLILLGILVLGLAVQITQSQFVLEFSENEKLSVQTSSWKRMAEEASLKQPSGKPFCLAFDGADEGSILIEKQTEQMLRYMKKPTRIVDVTQGTIDPTGCEAVIAAVQGLDKLGDPDRLANYVEEGGYAFFTQTLEPNDVFYRLYRKLGILNVGDYIEGQGIKLTSNVLIGEKGLVMDDPFMQNSLLTLELDDDSRIMATTAKGVPMLWDRSYGKGKFMVFNGTMLEGKLSRGLLAGAISMLIPDFIYPIFNSKVVYIDDFPAPIRKGIDPEIYREYKRDIPAFFRDIWWPGMLKAAKQNNVLYTAVVIESYNDRVEPPFDNPSDAEKKGLVSYGREVIKSEGEIGIHGYNHQSLQTNRELADEYGYNPWNGVEPMAESLKEAVRFIKSAFPSYKITTYVPPSNVFSQEGREALKKSIPNLAVIASIYNEDASGKGYVQEYKIADDGILEMPRISSGYLMEPSDRWASAGALTSLGHFSHFLHPDDMFDPERSRDLDWKKLYESYDEMLSRLDKTYPWLRAMTSTEAANDMAYELASSVEWTRNDDTIRGVIEPFKKQAYFFIRTDKHFKSLEGCDVQKIDDGTYLITARKADFTLKLG</sequence>
<proteinExistence type="predicted"/>
<dbReference type="EMBL" id="JBHSMH010000034">
    <property type="protein sequence ID" value="MFC5469425.1"/>
    <property type="molecule type" value="Genomic_DNA"/>
</dbReference>
<dbReference type="InterPro" id="IPR018695">
    <property type="entry name" value="DUF2194"/>
</dbReference>
<dbReference type="RefSeq" id="WP_209750142.1">
    <property type="nucleotide sequence ID" value="NZ_JBHSMH010000034.1"/>
</dbReference>
<evidence type="ECO:0000313" key="1">
    <source>
        <dbReference type="EMBL" id="MFC5469425.1"/>
    </source>
</evidence>
<evidence type="ECO:0000313" key="2">
    <source>
        <dbReference type="Proteomes" id="UP001596105"/>
    </source>
</evidence>
<organism evidence="1 2">
    <name type="scientific">Cohnella suwonensis</name>
    <dbReference type="NCBI Taxonomy" id="696072"/>
    <lineage>
        <taxon>Bacteria</taxon>
        <taxon>Bacillati</taxon>
        <taxon>Bacillota</taxon>
        <taxon>Bacilli</taxon>
        <taxon>Bacillales</taxon>
        <taxon>Paenibacillaceae</taxon>
        <taxon>Cohnella</taxon>
    </lineage>
</organism>
<dbReference type="InterPro" id="IPR011330">
    <property type="entry name" value="Glyco_hydro/deAcase_b/a-brl"/>
</dbReference>
<dbReference type="SUPFAM" id="SSF88713">
    <property type="entry name" value="Glycoside hydrolase/deacetylase"/>
    <property type="match status" value="1"/>
</dbReference>
<comment type="caution">
    <text evidence="1">The sequence shown here is derived from an EMBL/GenBank/DDBJ whole genome shotgun (WGS) entry which is preliminary data.</text>
</comment>
<protein>
    <submittedName>
        <fullName evidence="1">DUF2194 domain-containing protein</fullName>
    </submittedName>
</protein>
<dbReference type="Gene3D" id="3.20.20.370">
    <property type="entry name" value="Glycoside hydrolase/deacetylase"/>
    <property type="match status" value="1"/>
</dbReference>
<dbReference type="CDD" id="cd10924">
    <property type="entry name" value="CE4_COG4878"/>
    <property type="match status" value="1"/>
</dbReference>
<accession>A0ABW0LU73</accession>
<name>A0ABW0LU73_9BACL</name>
<gene>
    <name evidence="1" type="ORF">ACFPPD_11900</name>
</gene>
<dbReference type="Pfam" id="PF09960">
    <property type="entry name" value="DUF2194"/>
    <property type="match status" value="2"/>
</dbReference>
<reference evidence="2" key="1">
    <citation type="journal article" date="2019" name="Int. J. Syst. Evol. Microbiol.">
        <title>The Global Catalogue of Microorganisms (GCM) 10K type strain sequencing project: providing services to taxonomists for standard genome sequencing and annotation.</title>
        <authorList>
            <consortium name="The Broad Institute Genomics Platform"/>
            <consortium name="The Broad Institute Genome Sequencing Center for Infectious Disease"/>
            <person name="Wu L."/>
            <person name="Ma J."/>
        </authorList>
    </citation>
    <scope>NUCLEOTIDE SEQUENCE [LARGE SCALE GENOMIC DNA]</scope>
    <source>
        <strain evidence="2">CCUG 57113</strain>
    </source>
</reference>
<dbReference type="Proteomes" id="UP001596105">
    <property type="component" value="Unassembled WGS sequence"/>
</dbReference>
<keyword evidence="2" id="KW-1185">Reference proteome</keyword>